<dbReference type="Pfam" id="PF13385">
    <property type="entry name" value="Laminin_G_3"/>
    <property type="match status" value="1"/>
</dbReference>
<feature type="non-terminal residue" evidence="4">
    <location>
        <position position="258"/>
    </location>
</feature>
<dbReference type="EMBL" id="UINC01182294">
    <property type="protein sequence ID" value="SVD92424.1"/>
    <property type="molecule type" value="Genomic_DNA"/>
</dbReference>
<dbReference type="Gene3D" id="2.60.40.10">
    <property type="entry name" value="Immunoglobulins"/>
    <property type="match status" value="1"/>
</dbReference>
<evidence type="ECO:0000313" key="4">
    <source>
        <dbReference type="EMBL" id="SVD92424.1"/>
    </source>
</evidence>
<evidence type="ECO:0000256" key="1">
    <source>
        <dbReference type="ARBA" id="ARBA00022729"/>
    </source>
</evidence>
<proteinExistence type="predicted"/>
<keyword evidence="2" id="KW-1015">Disulfide bond</keyword>
<feature type="non-terminal residue" evidence="4">
    <location>
        <position position="1"/>
    </location>
</feature>
<dbReference type="Gene3D" id="2.60.120.200">
    <property type="match status" value="1"/>
</dbReference>
<feature type="domain" description="LamG-like jellyroll fold" evidence="3">
    <location>
        <begin position="94"/>
        <end position="245"/>
    </location>
</feature>
<dbReference type="SUPFAM" id="SSF49899">
    <property type="entry name" value="Concanavalin A-like lectins/glucanases"/>
    <property type="match status" value="1"/>
</dbReference>
<gene>
    <name evidence="4" type="ORF">METZ01_LOCUS445278</name>
</gene>
<evidence type="ECO:0000259" key="3">
    <source>
        <dbReference type="SMART" id="SM00560"/>
    </source>
</evidence>
<accession>A0A382ZA95</accession>
<organism evidence="4">
    <name type="scientific">marine metagenome</name>
    <dbReference type="NCBI Taxonomy" id="408172"/>
    <lineage>
        <taxon>unclassified sequences</taxon>
        <taxon>metagenomes</taxon>
        <taxon>ecological metagenomes</taxon>
    </lineage>
</organism>
<protein>
    <recommendedName>
        <fullName evidence="3">LamG-like jellyroll fold domain-containing protein</fullName>
    </recommendedName>
</protein>
<dbReference type="InterPro" id="IPR006558">
    <property type="entry name" value="LamG-like"/>
</dbReference>
<evidence type="ECO:0000256" key="2">
    <source>
        <dbReference type="ARBA" id="ARBA00023157"/>
    </source>
</evidence>
<dbReference type="InterPro" id="IPR013320">
    <property type="entry name" value="ConA-like_dom_sf"/>
</dbReference>
<dbReference type="AlphaFoldDB" id="A0A382ZA95"/>
<name>A0A382ZA95_9ZZZZ</name>
<keyword evidence="1" id="KW-0732">Signal</keyword>
<reference evidence="4" key="1">
    <citation type="submission" date="2018-05" db="EMBL/GenBank/DDBJ databases">
        <authorList>
            <person name="Lanie J.A."/>
            <person name="Ng W.-L."/>
            <person name="Kazmierczak K.M."/>
            <person name="Andrzejewski T.M."/>
            <person name="Davidsen T.M."/>
            <person name="Wayne K.J."/>
            <person name="Tettelin H."/>
            <person name="Glass J.I."/>
            <person name="Rusch D."/>
            <person name="Podicherti R."/>
            <person name="Tsui H.-C.T."/>
            <person name="Winkler M.E."/>
        </authorList>
    </citation>
    <scope>NUCLEOTIDE SEQUENCE</scope>
</reference>
<dbReference type="InterPro" id="IPR013783">
    <property type="entry name" value="Ig-like_fold"/>
</dbReference>
<sequence length="258" mass="28130">DMASYKVYGGTSASPTTLLATISSGTETSTVSSLTNGTAYYYRISANDNAGNESSKTSDVTSMPHVTDGDYSLSFDGVNDYVMTPDADELDGMNHLSIQMWLKFSSYSDYQSEQKGFTILSKTETPTSSSDNNLNRSYEIFTSHDEHRLTFSMRTGSGEAGISLSNYQSQMDLNSWYNLTVVYDGAEIKMYLNGTLVSEGVSHTGSILSTEYPVYFAKSLGNNETTYFNGNIDEVSIWNDALTAAEIAALFNSGNPLT</sequence>
<dbReference type="SMART" id="SM00560">
    <property type="entry name" value="LamGL"/>
    <property type="match status" value="1"/>
</dbReference>